<comment type="caution">
    <text evidence="1">The sequence shown here is derived from an EMBL/GenBank/DDBJ whole genome shotgun (WGS) entry which is preliminary data.</text>
</comment>
<evidence type="ECO:0000313" key="1">
    <source>
        <dbReference type="EMBL" id="MFD2915097.1"/>
    </source>
</evidence>
<sequence>MISEIMKIKNFLKHTFCIILLLLLLLNGYSQKASKIQLPSTYDFDYTYKLKMTMDCVDLDKTDFSINASAYGSMISAFGN</sequence>
<reference evidence="2" key="1">
    <citation type="journal article" date="2019" name="Int. J. Syst. Evol. Microbiol.">
        <title>The Global Catalogue of Microorganisms (GCM) 10K type strain sequencing project: providing services to taxonomists for standard genome sequencing and annotation.</title>
        <authorList>
            <consortium name="The Broad Institute Genomics Platform"/>
            <consortium name="The Broad Institute Genome Sequencing Center for Infectious Disease"/>
            <person name="Wu L."/>
            <person name="Ma J."/>
        </authorList>
    </citation>
    <scope>NUCLEOTIDE SEQUENCE [LARGE SCALE GENOMIC DNA]</scope>
    <source>
        <strain evidence="2">KCTC 32514</strain>
    </source>
</reference>
<evidence type="ECO:0000313" key="2">
    <source>
        <dbReference type="Proteomes" id="UP001597548"/>
    </source>
</evidence>
<gene>
    <name evidence="1" type="ORF">ACFS29_05570</name>
</gene>
<organism evidence="1 2">
    <name type="scientific">Psychroserpens luteus</name>
    <dbReference type="NCBI Taxonomy" id="1434066"/>
    <lineage>
        <taxon>Bacteria</taxon>
        <taxon>Pseudomonadati</taxon>
        <taxon>Bacteroidota</taxon>
        <taxon>Flavobacteriia</taxon>
        <taxon>Flavobacteriales</taxon>
        <taxon>Flavobacteriaceae</taxon>
        <taxon>Psychroserpens</taxon>
    </lineage>
</organism>
<keyword evidence="2" id="KW-1185">Reference proteome</keyword>
<protein>
    <submittedName>
        <fullName evidence="1">Uncharacterized protein</fullName>
    </submittedName>
</protein>
<dbReference type="EMBL" id="JBHUOS010000002">
    <property type="protein sequence ID" value="MFD2915097.1"/>
    <property type="molecule type" value="Genomic_DNA"/>
</dbReference>
<dbReference type="Proteomes" id="UP001597548">
    <property type="component" value="Unassembled WGS sequence"/>
</dbReference>
<dbReference type="RefSeq" id="WP_194508585.1">
    <property type="nucleotide sequence ID" value="NZ_JADILU010000005.1"/>
</dbReference>
<proteinExistence type="predicted"/>
<accession>A0ABW5ZQ92</accession>
<name>A0ABW5ZQ92_9FLAO</name>